<gene>
    <name evidence="1" type="ORF">ACFOSU_10965</name>
</gene>
<dbReference type="EMBL" id="JBHRSS010000004">
    <property type="protein sequence ID" value="MFC3104409.1"/>
    <property type="molecule type" value="Genomic_DNA"/>
</dbReference>
<protein>
    <submittedName>
        <fullName evidence="1">Uncharacterized protein</fullName>
    </submittedName>
</protein>
<comment type="caution">
    <text evidence="1">The sequence shown here is derived from an EMBL/GenBank/DDBJ whole genome shotgun (WGS) entry which is preliminary data.</text>
</comment>
<sequence length="119" mass="12473">MKIFGHRCLGRLIVFAGLTAVGLFTSMNMAWADAFATPIGDQELNAQRGREGTSLDLTAASSHLEGTLTGNVASGTTNGQNVIKGAAFSGLNGHATVIQNSGNNNIIQDSTIYNFSMRP</sequence>
<name>A0ABV7ENX0_9GAMM</name>
<evidence type="ECO:0000313" key="2">
    <source>
        <dbReference type="Proteomes" id="UP001595462"/>
    </source>
</evidence>
<organism evidence="1 2">
    <name type="scientific">Salinisphaera aquimarina</name>
    <dbReference type="NCBI Taxonomy" id="2094031"/>
    <lineage>
        <taxon>Bacteria</taxon>
        <taxon>Pseudomonadati</taxon>
        <taxon>Pseudomonadota</taxon>
        <taxon>Gammaproteobacteria</taxon>
        <taxon>Salinisphaerales</taxon>
        <taxon>Salinisphaeraceae</taxon>
        <taxon>Salinisphaera</taxon>
    </lineage>
</organism>
<dbReference type="Proteomes" id="UP001595462">
    <property type="component" value="Unassembled WGS sequence"/>
</dbReference>
<evidence type="ECO:0000313" key="1">
    <source>
        <dbReference type="EMBL" id="MFC3104409.1"/>
    </source>
</evidence>
<accession>A0ABV7ENX0</accession>
<keyword evidence="2" id="KW-1185">Reference proteome</keyword>
<reference evidence="2" key="1">
    <citation type="journal article" date="2019" name="Int. J. Syst. Evol. Microbiol.">
        <title>The Global Catalogue of Microorganisms (GCM) 10K type strain sequencing project: providing services to taxonomists for standard genome sequencing and annotation.</title>
        <authorList>
            <consortium name="The Broad Institute Genomics Platform"/>
            <consortium name="The Broad Institute Genome Sequencing Center for Infectious Disease"/>
            <person name="Wu L."/>
            <person name="Ma J."/>
        </authorList>
    </citation>
    <scope>NUCLEOTIDE SEQUENCE [LARGE SCALE GENOMIC DNA]</scope>
    <source>
        <strain evidence="2">KCTC 52640</strain>
    </source>
</reference>
<proteinExistence type="predicted"/>
<dbReference type="RefSeq" id="WP_380689518.1">
    <property type="nucleotide sequence ID" value="NZ_JBHRSS010000004.1"/>
</dbReference>